<evidence type="ECO:0000259" key="1">
    <source>
        <dbReference type="Pfam" id="PF00561"/>
    </source>
</evidence>
<keyword evidence="3" id="KW-1185">Reference proteome</keyword>
<keyword evidence="2" id="KW-0378">Hydrolase</keyword>
<reference evidence="3" key="1">
    <citation type="submission" date="2021-01" db="EMBL/GenBank/DDBJ databases">
        <title>Genome public.</title>
        <authorList>
            <person name="Liu C."/>
            <person name="Sun Q."/>
        </authorList>
    </citation>
    <scope>NUCLEOTIDE SEQUENCE [LARGE SCALE GENOMIC DNA]</scope>
    <source>
        <strain evidence="3">YIM B02567</strain>
    </source>
</reference>
<dbReference type="InterPro" id="IPR000073">
    <property type="entry name" value="AB_hydrolase_1"/>
</dbReference>
<dbReference type="InterPro" id="IPR029058">
    <property type="entry name" value="AB_hydrolase_fold"/>
</dbReference>
<gene>
    <name evidence="2" type="ORF">JHL15_06245</name>
</gene>
<feature type="domain" description="AB hydrolase-1" evidence="1">
    <location>
        <begin position="55"/>
        <end position="153"/>
    </location>
</feature>
<comment type="caution">
    <text evidence="2">The sequence shown here is derived from an EMBL/GenBank/DDBJ whole genome shotgun (WGS) entry which is preliminary data.</text>
</comment>
<organism evidence="2 3">
    <name type="scientific">Chryseobacterium paridis</name>
    <dbReference type="NCBI Taxonomy" id="2800328"/>
    <lineage>
        <taxon>Bacteria</taxon>
        <taxon>Pseudomonadati</taxon>
        <taxon>Bacteroidota</taxon>
        <taxon>Flavobacteriia</taxon>
        <taxon>Flavobacteriales</taxon>
        <taxon>Weeksellaceae</taxon>
        <taxon>Chryseobacterium group</taxon>
        <taxon>Chryseobacterium</taxon>
    </lineage>
</organism>
<dbReference type="InterPro" id="IPR050266">
    <property type="entry name" value="AB_hydrolase_sf"/>
</dbReference>
<evidence type="ECO:0000313" key="3">
    <source>
        <dbReference type="Proteomes" id="UP000628669"/>
    </source>
</evidence>
<dbReference type="GO" id="GO:0016787">
    <property type="term" value="F:hydrolase activity"/>
    <property type="evidence" value="ECO:0007669"/>
    <property type="project" value="UniProtKB-KW"/>
</dbReference>
<dbReference type="EMBL" id="JAENHK010000005">
    <property type="protein sequence ID" value="MBK1895355.1"/>
    <property type="molecule type" value="Genomic_DNA"/>
</dbReference>
<evidence type="ECO:0000313" key="2">
    <source>
        <dbReference type="EMBL" id="MBK1895355.1"/>
    </source>
</evidence>
<dbReference type="PANTHER" id="PTHR43798">
    <property type="entry name" value="MONOACYLGLYCEROL LIPASE"/>
    <property type="match status" value="1"/>
</dbReference>
<proteinExistence type="predicted"/>
<dbReference type="RefSeq" id="WP_200244276.1">
    <property type="nucleotide sequence ID" value="NZ_JAENHK010000005.1"/>
</dbReference>
<dbReference type="PRINTS" id="PR00111">
    <property type="entry name" value="ABHYDROLASE"/>
</dbReference>
<name>A0ABS1FSF5_9FLAO</name>
<protein>
    <submittedName>
        <fullName evidence="2">Alpha/beta hydrolase</fullName>
    </submittedName>
</protein>
<accession>A0ABS1FSF5</accession>
<dbReference type="SUPFAM" id="SSF53474">
    <property type="entry name" value="alpha/beta-Hydrolases"/>
    <property type="match status" value="1"/>
</dbReference>
<dbReference type="PANTHER" id="PTHR43798:SF33">
    <property type="entry name" value="HYDROLASE, PUTATIVE (AFU_ORTHOLOGUE AFUA_2G14860)-RELATED"/>
    <property type="match status" value="1"/>
</dbReference>
<sequence>MRKNTVFKNDEGRQKILTMYDNALQSSNADIKSKICKTSFGDTFILEAGNENDEVVVLLHGASSNSTSWISEISIYAQKYRVLAIDIIGEPGKSAEVRLPYETTDYAQWLNEVLGTLCIQKINLVGLSQGGWLGIRFASSFPEKINKLVLLSPAGVVKTNGSFVLKAIFYSLFGKAGRKKINKIILGNQKVDPKILEFMNLMQNNVHSRMDKEYIFEDHELQKLKMPVLVIGGRNDVVRSIERISERFNRTLPIYTTIIDEDKGHVLINKAKEIIHFLQD</sequence>
<dbReference type="Gene3D" id="3.40.50.1820">
    <property type="entry name" value="alpha/beta hydrolase"/>
    <property type="match status" value="1"/>
</dbReference>
<dbReference type="Proteomes" id="UP000628669">
    <property type="component" value="Unassembled WGS sequence"/>
</dbReference>
<dbReference type="Pfam" id="PF00561">
    <property type="entry name" value="Abhydrolase_1"/>
    <property type="match status" value="1"/>
</dbReference>